<dbReference type="EMBL" id="BAABAE010000003">
    <property type="protein sequence ID" value="GAA3741460.1"/>
    <property type="molecule type" value="Genomic_DNA"/>
</dbReference>
<reference evidence="4" key="1">
    <citation type="journal article" date="2019" name="Int. J. Syst. Evol. Microbiol.">
        <title>The Global Catalogue of Microorganisms (GCM) 10K type strain sequencing project: providing services to taxonomists for standard genome sequencing and annotation.</title>
        <authorList>
            <consortium name="The Broad Institute Genomics Platform"/>
            <consortium name="The Broad Institute Genome Sequencing Center for Infectious Disease"/>
            <person name="Wu L."/>
            <person name="Ma J."/>
        </authorList>
    </citation>
    <scope>NUCLEOTIDE SEQUENCE [LARGE SCALE GENOMIC DNA]</scope>
    <source>
        <strain evidence="4">JCM 16949</strain>
    </source>
</reference>
<feature type="domain" description="Tyr recombinase" evidence="2">
    <location>
        <begin position="1"/>
        <end position="54"/>
    </location>
</feature>
<dbReference type="Gene3D" id="1.10.443.10">
    <property type="entry name" value="Intergrase catalytic core"/>
    <property type="match status" value="1"/>
</dbReference>
<name>A0ABP7FMG8_9MICO</name>
<accession>A0ABP7FMG8</accession>
<dbReference type="PROSITE" id="PS51898">
    <property type="entry name" value="TYR_RECOMBINASE"/>
    <property type="match status" value="1"/>
</dbReference>
<dbReference type="Proteomes" id="UP001501004">
    <property type="component" value="Unassembled WGS sequence"/>
</dbReference>
<comment type="caution">
    <text evidence="3">The sequence shown here is derived from an EMBL/GenBank/DDBJ whole genome shotgun (WGS) entry which is preliminary data.</text>
</comment>
<evidence type="ECO:0000313" key="3">
    <source>
        <dbReference type="EMBL" id="GAA3741460.1"/>
    </source>
</evidence>
<keyword evidence="1" id="KW-0233">DNA recombination</keyword>
<evidence type="ECO:0000259" key="2">
    <source>
        <dbReference type="PROSITE" id="PS51898"/>
    </source>
</evidence>
<sequence>MRLHDLRHTFASLMLAAGFKTYEVSRWMCHAFGATTDGLYVHLYPVDYDAQIARFEAFVTEA</sequence>
<dbReference type="InterPro" id="IPR011010">
    <property type="entry name" value="DNA_brk_join_enz"/>
</dbReference>
<evidence type="ECO:0000256" key="1">
    <source>
        <dbReference type="ARBA" id="ARBA00023172"/>
    </source>
</evidence>
<protein>
    <recommendedName>
        <fullName evidence="2">Tyr recombinase domain-containing protein</fullName>
    </recommendedName>
</protein>
<keyword evidence="4" id="KW-1185">Reference proteome</keyword>
<dbReference type="InterPro" id="IPR002104">
    <property type="entry name" value="Integrase_catalytic"/>
</dbReference>
<dbReference type="SUPFAM" id="SSF56349">
    <property type="entry name" value="DNA breaking-rejoining enzymes"/>
    <property type="match status" value="1"/>
</dbReference>
<organism evidence="3 4">
    <name type="scientific">Leifsonella bigeumensis</name>
    <dbReference type="NCBI Taxonomy" id="433643"/>
    <lineage>
        <taxon>Bacteria</taxon>
        <taxon>Bacillati</taxon>
        <taxon>Actinomycetota</taxon>
        <taxon>Actinomycetes</taxon>
        <taxon>Micrococcales</taxon>
        <taxon>Microbacteriaceae</taxon>
        <taxon>Leifsonella</taxon>
    </lineage>
</organism>
<gene>
    <name evidence="3" type="ORF">GCM10022239_16400</name>
</gene>
<dbReference type="InterPro" id="IPR013762">
    <property type="entry name" value="Integrase-like_cat_sf"/>
</dbReference>
<evidence type="ECO:0000313" key="4">
    <source>
        <dbReference type="Proteomes" id="UP001501004"/>
    </source>
</evidence>
<proteinExistence type="predicted"/>